<comment type="caution">
    <text evidence="7">The sequence shown here is derived from an EMBL/GenBank/DDBJ whole genome shotgun (WGS) entry which is preliminary data.</text>
</comment>
<accession>A0A520S391</accession>
<dbReference type="InterPro" id="IPR029035">
    <property type="entry name" value="DHS-like_NAD/FAD-binding_dom"/>
</dbReference>
<feature type="domain" description="Thiamine pyrophosphate enzyme central" evidence="4">
    <location>
        <begin position="202"/>
        <end position="328"/>
    </location>
</feature>
<evidence type="ECO:0000256" key="3">
    <source>
        <dbReference type="RuleBase" id="RU362132"/>
    </source>
</evidence>
<evidence type="ECO:0000256" key="1">
    <source>
        <dbReference type="ARBA" id="ARBA00007812"/>
    </source>
</evidence>
<keyword evidence="2 3" id="KW-0786">Thiamine pyrophosphate</keyword>
<dbReference type="GO" id="GO:0005948">
    <property type="term" value="C:acetolactate synthase complex"/>
    <property type="evidence" value="ECO:0007669"/>
    <property type="project" value="TreeGrafter"/>
</dbReference>
<dbReference type="GO" id="GO:0050660">
    <property type="term" value="F:flavin adenine dinucleotide binding"/>
    <property type="evidence" value="ECO:0007669"/>
    <property type="project" value="TreeGrafter"/>
</dbReference>
<reference evidence="7 8" key="1">
    <citation type="submission" date="2019-02" db="EMBL/GenBank/DDBJ databases">
        <title>Prokaryotic population dynamics and viral predation in marine succession experiment using metagenomics: the confinement effect.</title>
        <authorList>
            <person name="Haro-Moreno J.M."/>
            <person name="Rodriguez-Valera F."/>
            <person name="Lopez-Perez M."/>
        </authorList>
    </citation>
    <scope>NUCLEOTIDE SEQUENCE [LARGE SCALE GENOMIC DNA]</scope>
    <source>
        <strain evidence="7">MED-G157</strain>
    </source>
</reference>
<dbReference type="GO" id="GO:0000287">
    <property type="term" value="F:magnesium ion binding"/>
    <property type="evidence" value="ECO:0007669"/>
    <property type="project" value="InterPro"/>
</dbReference>
<evidence type="ECO:0000313" key="7">
    <source>
        <dbReference type="EMBL" id="RZO76947.1"/>
    </source>
</evidence>
<gene>
    <name evidence="7" type="ORF">EVA68_02695</name>
</gene>
<comment type="similarity">
    <text evidence="1 3">Belongs to the TPP enzyme family.</text>
</comment>
<dbReference type="Pfam" id="PF02776">
    <property type="entry name" value="TPP_enzyme_N"/>
    <property type="match status" value="1"/>
</dbReference>
<dbReference type="GO" id="GO:0003984">
    <property type="term" value="F:acetolactate synthase activity"/>
    <property type="evidence" value="ECO:0007669"/>
    <property type="project" value="TreeGrafter"/>
</dbReference>
<dbReference type="Proteomes" id="UP000316199">
    <property type="component" value="Unassembled WGS sequence"/>
</dbReference>
<dbReference type="PANTHER" id="PTHR18968">
    <property type="entry name" value="THIAMINE PYROPHOSPHATE ENZYMES"/>
    <property type="match status" value="1"/>
</dbReference>
<dbReference type="GO" id="GO:0009097">
    <property type="term" value="P:isoleucine biosynthetic process"/>
    <property type="evidence" value="ECO:0007669"/>
    <property type="project" value="TreeGrafter"/>
</dbReference>
<proteinExistence type="inferred from homology"/>
<dbReference type="Gene3D" id="3.40.50.970">
    <property type="match status" value="2"/>
</dbReference>
<dbReference type="GO" id="GO:0030976">
    <property type="term" value="F:thiamine pyrophosphate binding"/>
    <property type="evidence" value="ECO:0007669"/>
    <property type="project" value="InterPro"/>
</dbReference>
<dbReference type="Pfam" id="PF02775">
    <property type="entry name" value="TPP_enzyme_C"/>
    <property type="match status" value="1"/>
</dbReference>
<evidence type="ECO:0000259" key="5">
    <source>
        <dbReference type="Pfam" id="PF02775"/>
    </source>
</evidence>
<dbReference type="AlphaFoldDB" id="A0A520S391"/>
<dbReference type="SUPFAM" id="SSF52467">
    <property type="entry name" value="DHS-like NAD/FAD-binding domain"/>
    <property type="match status" value="1"/>
</dbReference>
<organism evidence="7 8">
    <name type="scientific">OM182 bacterium</name>
    <dbReference type="NCBI Taxonomy" id="2510334"/>
    <lineage>
        <taxon>Bacteria</taxon>
        <taxon>Pseudomonadati</taxon>
        <taxon>Pseudomonadota</taxon>
        <taxon>Gammaproteobacteria</taxon>
        <taxon>OMG group</taxon>
        <taxon>OM182 clade</taxon>
    </lineage>
</organism>
<dbReference type="CDD" id="cd02002">
    <property type="entry name" value="TPP_BFDC"/>
    <property type="match status" value="1"/>
</dbReference>
<dbReference type="SUPFAM" id="SSF52518">
    <property type="entry name" value="Thiamin diphosphate-binding fold (THDP-binding)"/>
    <property type="match status" value="2"/>
</dbReference>
<dbReference type="Pfam" id="PF00205">
    <property type="entry name" value="TPP_enzyme_M"/>
    <property type="match status" value="1"/>
</dbReference>
<dbReference type="InterPro" id="IPR045229">
    <property type="entry name" value="TPP_enz"/>
</dbReference>
<evidence type="ECO:0000259" key="6">
    <source>
        <dbReference type="Pfam" id="PF02776"/>
    </source>
</evidence>
<dbReference type="InterPro" id="IPR011766">
    <property type="entry name" value="TPP_enzyme_TPP-bd"/>
</dbReference>
<dbReference type="CDD" id="cd07035">
    <property type="entry name" value="TPP_PYR_POX_like"/>
    <property type="match status" value="1"/>
</dbReference>
<evidence type="ECO:0000256" key="2">
    <source>
        <dbReference type="ARBA" id="ARBA00023052"/>
    </source>
</evidence>
<feature type="domain" description="Thiamine pyrophosphate enzyme TPP-binding" evidence="5">
    <location>
        <begin position="417"/>
        <end position="550"/>
    </location>
</feature>
<name>A0A520S391_9GAMM</name>
<dbReference type="InterPro" id="IPR029061">
    <property type="entry name" value="THDP-binding"/>
</dbReference>
<sequence length="572" mass="62423">MTAETQVRGTGGELLMHQLIAQGVDFAFTNTGSAEAGFFDAFLTVPGVQPILLLNESLVVSAADGYAKSAKKTAFVNVHLAAGTRQGSGQLYNAYFDGTPMVVTSGMRDAGEFGDHNTLGVSSGYSSMSIVQDVTKKRWEVRDPRGVPMATRRAFKEASTMPSGPVYLAYSSNALDSKNIDATIIPSQPLEMAQHPSIDALNQIHDALLNAENPLLVVGPDIQRANAQYDVMELAENYALPVSVGFFDYGSFPTAHTAFIGMVDTLDDSKYDVVCCIGYRPNTRGDPSDDRFSNAFKIGIGHDPDLLGNTFTLDVSIWSNVKHTVAALNALWRPADANLHQISQRKTILKKLGEQRLFQQKQNALSHAYDNPIHPDFLGQRMADTLAPNTMVVSENFRAADHLLPFGYENNDWRLVRAYGGSLGYGVGSAIGAQLGSPDTPLVLSIGDGSVMYSSAGFWTMARYNLPILTIVWNNMNYQTVRTNFASWGGNMKRENKYPETFLGDPAIDFVLLGKSQGIEGQHVRDPSELDKALKYGREAQAAGEPYILDIHITNVGDGSDQTWHKSFKLTN</sequence>
<feature type="domain" description="Thiamine pyrophosphate enzyme N-terminal TPP-binding" evidence="6">
    <location>
        <begin position="10"/>
        <end position="115"/>
    </location>
</feature>
<evidence type="ECO:0000313" key="8">
    <source>
        <dbReference type="Proteomes" id="UP000316199"/>
    </source>
</evidence>
<dbReference type="PANTHER" id="PTHR18968:SF13">
    <property type="entry name" value="ACETOLACTATE SYNTHASE CATALYTIC SUBUNIT, MITOCHONDRIAL"/>
    <property type="match status" value="1"/>
</dbReference>
<dbReference type="EMBL" id="SHAG01000006">
    <property type="protein sequence ID" value="RZO76947.1"/>
    <property type="molecule type" value="Genomic_DNA"/>
</dbReference>
<dbReference type="GO" id="GO:0009099">
    <property type="term" value="P:L-valine biosynthetic process"/>
    <property type="evidence" value="ECO:0007669"/>
    <property type="project" value="TreeGrafter"/>
</dbReference>
<dbReference type="InterPro" id="IPR012001">
    <property type="entry name" value="Thiamin_PyroP_enz_TPP-bd_dom"/>
</dbReference>
<protein>
    <submittedName>
        <fullName evidence="7">Thiamine pyrophosphate-binding protein</fullName>
    </submittedName>
</protein>
<evidence type="ECO:0000259" key="4">
    <source>
        <dbReference type="Pfam" id="PF00205"/>
    </source>
</evidence>
<dbReference type="InterPro" id="IPR012000">
    <property type="entry name" value="Thiamin_PyroP_enz_cen_dom"/>
</dbReference>
<dbReference type="Gene3D" id="3.40.50.1220">
    <property type="entry name" value="TPP-binding domain"/>
    <property type="match status" value="1"/>
</dbReference>